<evidence type="ECO:0000313" key="2">
    <source>
        <dbReference type="EMBL" id="KAK2169328.1"/>
    </source>
</evidence>
<reference evidence="2" key="1">
    <citation type="journal article" date="2023" name="Mol. Biol. Evol.">
        <title>Third-Generation Sequencing Reveals the Adaptive Role of the Epigenome in Three Deep-Sea Polychaetes.</title>
        <authorList>
            <person name="Perez M."/>
            <person name="Aroh O."/>
            <person name="Sun Y."/>
            <person name="Lan Y."/>
            <person name="Juniper S.K."/>
            <person name="Young C.R."/>
            <person name="Angers B."/>
            <person name="Qian P.Y."/>
        </authorList>
    </citation>
    <scope>NUCLEOTIDE SEQUENCE</scope>
    <source>
        <strain evidence="2">P08H-3</strain>
    </source>
</reference>
<feature type="domain" description="Protein MMS22-like N-terminal" evidence="1">
    <location>
        <begin position="2"/>
        <end position="59"/>
    </location>
</feature>
<feature type="non-terminal residue" evidence="2">
    <location>
        <position position="1"/>
    </location>
</feature>
<dbReference type="GO" id="GO:0031297">
    <property type="term" value="P:replication fork processing"/>
    <property type="evidence" value="ECO:0007669"/>
    <property type="project" value="InterPro"/>
</dbReference>
<dbReference type="InterPro" id="IPR029425">
    <property type="entry name" value="MMS22L_N"/>
</dbReference>
<dbReference type="AlphaFoldDB" id="A0AAD9NI30"/>
<evidence type="ECO:0000313" key="3">
    <source>
        <dbReference type="Proteomes" id="UP001208570"/>
    </source>
</evidence>
<feature type="domain" description="Protein MMS22-like N-terminal" evidence="1">
    <location>
        <begin position="60"/>
        <end position="127"/>
    </location>
</feature>
<gene>
    <name evidence="2" type="ORF">LSH36_11g10015</name>
</gene>
<proteinExistence type="predicted"/>
<dbReference type="Proteomes" id="UP001208570">
    <property type="component" value="Unassembled WGS sequence"/>
</dbReference>
<dbReference type="PANTHER" id="PTHR28547">
    <property type="entry name" value="PROTEIN MMS22-LIKE"/>
    <property type="match status" value="1"/>
</dbReference>
<dbReference type="InterPro" id="IPR042320">
    <property type="entry name" value="MMS22-like"/>
</dbReference>
<keyword evidence="3" id="KW-1185">Reference proteome</keyword>
<dbReference type="GO" id="GO:0043596">
    <property type="term" value="C:nuclear replication fork"/>
    <property type="evidence" value="ECO:0007669"/>
    <property type="project" value="TreeGrafter"/>
</dbReference>
<comment type="caution">
    <text evidence="2">The sequence shown here is derived from an EMBL/GenBank/DDBJ whole genome shotgun (WGS) entry which is preliminary data.</text>
</comment>
<dbReference type="Pfam" id="PF14910">
    <property type="entry name" value="MMS22L_N"/>
    <property type="match status" value="2"/>
</dbReference>
<organism evidence="2 3">
    <name type="scientific">Paralvinella palmiformis</name>
    <dbReference type="NCBI Taxonomy" id="53620"/>
    <lineage>
        <taxon>Eukaryota</taxon>
        <taxon>Metazoa</taxon>
        <taxon>Spiralia</taxon>
        <taxon>Lophotrochozoa</taxon>
        <taxon>Annelida</taxon>
        <taxon>Polychaeta</taxon>
        <taxon>Sedentaria</taxon>
        <taxon>Canalipalpata</taxon>
        <taxon>Terebellida</taxon>
        <taxon>Terebelliformia</taxon>
        <taxon>Alvinellidae</taxon>
        <taxon>Paralvinella</taxon>
    </lineage>
</organism>
<dbReference type="PANTHER" id="PTHR28547:SF1">
    <property type="entry name" value="PROTEIN MMS22-LIKE"/>
    <property type="match status" value="1"/>
</dbReference>
<protein>
    <recommendedName>
        <fullName evidence="1">Protein MMS22-like N-terminal domain-containing protein</fullName>
    </recommendedName>
</protein>
<evidence type="ECO:0000259" key="1">
    <source>
        <dbReference type="Pfam" id="PF14910"/>
    </source>
</evidence>
<sequence>KSAVSLYEKCQQIAENYTRRLDSDNSFQLFLRILAQCLCKSKQRSHIWRQIKGREFSECSDPSNASSLWSLVSLYLDYTTDLVENSKSLSHQEHLLLSPSIQLLLNKVGMNELKVVLTFIEAMINKLL</sequence>
<dbReference type="GO" id="GO:0000724">
    <property type="term" value="P:double-strand break repair via homologous recombination"/>
    <property type="evidence" value="ECO:0007669"/>
    <property type="project" value="InterPro"/>
</dbReference>
<accession>A0AAD9NI30</accession>
<dbReference type="EMBL" id="JAODUP010000011">
    <property type="protein sequence ID" value="KAK2169328.1"/>
    <property type="molecule type" value="Genomic_DNA"/>
</dbReference>
<name>A0AAD9NI30_9ANNE</name>